<name>A0ABU9I1F2_9FLAO</name>
<proteinExistence type="predicted"/>
<accession>A0ABU9I1F2</accession>
<gene>
    <name evidence="2" type="ORF">AAEO56_18440</name>
</gene>
<dbReference type="Proteomes" id="UP001464555">
    <property type="component" value="Unassembled WGS sequence"/>
</dbReference>
<evidence type="ECO:0000313" key="2">
    <source>
        <dbReference type="EMBL" id="MEL1246259.1"/>
    </source>
</evidence>
<dbReference type="EMBL" id="JBBYHR010000013">
    <property type="protein sequence ID" value="MEL1246259.1"/>
    <property type="molecule type" value="Genomic_DNA"/>
</dbReference>
<keyword evidence="1" id="KW-0472">Membrane</keyword>
<feature type="transmembrane region" description="Helical" evidence="1">
    <location>
        <begin position="36"/>
        <end position="57"/>
    </location>
</feature>
<evidence type="ECO:0000313" key="3">
    <source>
        <dbReference type="Proteomes" id="UP001464555"/>
    </source>
</evidence>
<protein>
    <recommendedName>
        <fullName evidence="4">DUF378 domain-containing protein</fullName>
    </recommendedName>
</protein>
<feature type="transmembrane region" description="Helical" evidence="1">
    <location>
        <begin position="6"/>
        <end position="24"/>
    </location>
</feature>
<reference evidence="2 3" key="1">
    <citation type="submission" date="2024-04" db="EMBL/GenBank/DDBJ databases">
        <title>Flavobacterium sp. DGU11 16S ribosomal RNA gene Genome sequencing and assembly.</title>
        <authorList>
            <person name="Park S."/>
        </authorList>
    </citation>
    <scope>NUCLEOTIDE SEQUENCE [LARGE SCALE GENOMIC DNA]</scope>
    <source>
        <strain evidence="2 3">DGU11</strain>
    </source>
</reference>
<keyword evidence="1" id="KW-1133">Transmembrane helix</keyword>
<keyword evidence="1" id="KW-0812">Transmembrane</keyword>
<dbReference type="RefSeq" id="WP_341698555.1">
    <property type="nucleotide sequence ID" value="NZ_JBBYHR010000013.1"/>
</dbReference>
<sequence>MKKAIFYIAILASLALLINIFDIIINDMDRLTRFGWGYLTGRVILLGIFVFLTFFMFSKTYGKSEE</sequence>
<evidence type="ECO:0000256" key="1">
    <source>
        <dbReference type="SAM" id="Phobius"/>
    </source>
</evidence>
<organism evidence="2 3">
    <name type="scientific">Flavobacterium arundinis</name>
    <dbReference type="NCBI Taxonomy" id="3139143"/>
    <lineage>
        <taxon>Bacteria</taxon>
        <taxon>Pseudomonadati</taxon>
        <taxon>Bacteroidota</taxon>
        <taxon>Flavobacteriia</taxon>
        <taxon>Flavobacteriales</taxon>
        <taxon>Flavobacteriaceae</taxon>
        <taxon>Flavobacterium</taxon>
    </lineage>
</organism>
<comment type="caution">
    <text evidence="2">The sequence shown here is derived from an EMBL/GenBank/DDBJ whole genome shotgun (WGS) entry which is preliminary data.</text>
</comment>
<keyword evidence="3" id="KW-1185">Reference proteome</keyword>
<evidence type="ECO:0008006" key="4">
    <source>
        <dbReference type="Google" id="ProtNLM"/>
    </source>
</evidence>